<evidence type="ECO:0000256" key="2">
    <source>
        <dbReference type="ARBA" id="ARBA00006671"/>
    </source>
</evidence>
<dbReference type="InterPro" id="IPR000259">
    <property type="entry name" value="Adhesion_dom_fimbrial"/>
</dbReference>
<dbReference type="InterPro" id="IPR036937">
    <property type="entry name" value="Adhesion_dom_fimbrial_sf"/>
</dbReference>
<dbReference type="Proteomes" id="UP001320460">
    <property type="component" value="Chromosome"/>
</dbReference>
<accession>A0ABN6LRM9</accession>
<evidence type="ECO:0000256" key="1">
    <source>
        <dbReference type="ARBA" id="ARBA00004561"/>
    </source>
</evidence>
<dbReference type="PANTHER" id="PTHR33420:SF12">
    <property type="entry name" value="FIMBRIN-LIKE PROTEIN FIMI-RELATED"/>
    <property type="match status" value="1"/>
</dbReference>
<protein>
    <recommendedName>
        <fullName evidence="6">Fimbrial-type adhesion domain-containing protein</fullName>
    </recommendedName>
</protein>
<reference evidence="7 8" key="1">
    <citation type="submission" date="2021-12" db="EMBL/GenBank/DDBJ databases">
        <title>Complete genome sequence of Phytobacter diazotrophicus TA9734.</title>
        <authorList>
            <person name="Kubota H."/>
            <person name="Nakayama Y."/>
            <person name="Ariyoshi T."/>
        </authorList>
    </citation>
    <scope>NUCLEOTIDE SEQUENCE [LARGE SCALE GENOMIC DNA]</scope>
    <source>
        <strain evidence="7 8">TA9734</strain>
    </source>
</reference>
<dbReference type="SUPFAM" id="SSF49401">
    <property type="entry name" value="Bacterial adhesins"/>
    <property type="match status" value="1"/>
</dbReference>
<organism evidence="7 8">
    <name type="scientific">Phytobacter diazotrophicus</name>
    <dbReference type="NCBI Taxonomy" id="395631"/>
    <lineage>
        <taxon>Bacteria</taxon>
        <taxon>Pseudomonadati</taxon>
        <taxon>Pseudomonadota</taxon>
        <taxon>Gammaproteobacteria</taxon>
        <taxon>Enterobacterales</taxon>
        <taxon>Enterobacteriaceae</taxon>
        <taxon>Phytobacter</taxon>
    </lineage>
</organism>
<evidence type="ECO:0000313" key="7">
    <source>
        <dbReference type="EMBL" id="BDD51876.1"/>
    </source>
</evidence>
<evidence type="ECO:0000256" key="5">
    <source>
        <dbReference type="SAM" id="SignalP"/>
    </source>
</evidence>
<dbReference type="Gene3D" id="2.60.40.3310">
    <property type="match status" value="1"/>
</dbReference>
<keyword evidence="8" id="KW-1185">Reference proteome</keyword>
<dbReference type="InterPro" id="IPR050263">
    <property type="entry name" value="Bact_Fimbrial_Adh_Pro"/>
</dbReference>
<evidence type="ECO:0000256" key="3">
    <source>
        <dbReference type="ARBA" id="ARBA00022729"/>
    </source>
</evidence>
<keyword evidence="4" id="KW-0281">Fimbrium</keyword>
<feature type="chain" id="PRO_5047162259" description="Fimbrial-type adhesion domain-containing protein" evidence="5">
    <location>
        <begin position="25"/>
        <end position="380"/>
    </location>
</feature>
<name>A0ABN6LRM9_9ENTR</name>
<comment type="subcellular location">
    <subcellularLocation>
        <location evidence="1">Fimbrium</location>
    </subcellularLocation>
</comment>
<dbReference type="PANTHER" id="PTHR33420">
    <property type="entry name" value="FIMBRIAL SUBUNIT ELFA-RELATED"/>
    <property type="match status" value="1"/>
</dbReference>
<proteinExistence type="inferred from homology"/>
<gene>
    <name evidence="7" type="ORF">PDTA9734_33630</name>
</gene>
<evidence type="ECO:0000313" key="8">
    <source>
        <dbReference type="Proteomes" id="UP001320460"/>
    </source>
</evidence>
<feature type="signal peptide" evidence="5">
    <location>
        <begin position="1"/>
        <end position="24"/>
    </location>
</feature>
<keyword evidence="3 5" id="KW-0732">Signal</keyword>
<sequence length="380" mass="40763">MIRERLFSIIVILSALLFSFSAQAWCTLVSYSPGDQPAGIVTTTDVRIFSTMRMPKDIAVGTEFYRVFTRNDTYIYYRANCNNNSTYTNYYVMGRFVGGITPALSSWQGSSRGTVYQTGIAGIGMVVLTDGRAIGDKRYSFGSCYTKSDYSCNTYTSNGNLSFVLIKTGDITASSIDLSTLPKVETVVGGNNSPGSDVPVFRPIFNGRLTFTQATCTLAEASKTVDLGKYKASEFTATNTATPWVKASIDLLNCNYGGAQSYGHYIENNSSSGSKTIRGPITANAIWSLSLTPATSVIDDANGIMAISSDSNSATGIGIQLSSSNTTLQPMTFSQPTTGTLVSGTDATMTIPLYARYIKTGAAVTPGRADGKLTYLIEYK</sequence>
<evidence type="ECO:0000259" key="6">
    <source>
        <dbReference type="Pfam" id="PF00419"/>
    </source>
</evidence>
<dbReference type="Gene3D" id="2.60.40.1090">
    <property type="entry name" value="Fimbrial-type adhesion domain"/>
    <property type="match status" value="1"/>
</dbReference>
<dbReference type="Pfam" id="PF00419">
    <property type="entry name" value="Fimbrial"/>
    <property type="match status" value="1"/>
</dbReference>
<evidence type="ECO:0000256" key="4">
    <source>
        <dbReference type="ARBA" id="ARBA00023263"/>
    </source>
</evidence>
<dbReference type="EMBL" id="AP025334">
    <property type="protein sequence ID" value="BDD51876.1"/>
    <property type="molecule type" value="Genomic_DNA"/>
</dbReference>
<dbReference type="InterPro" id="IPR008966">
    <property type="entry name" value="Adhesion_dom_sf"/>
</dbReference>
<feature type="domain" description="Fimbrial-type adhesion" evidence="6">
    <location>
        <begin position="208"/>
        <end position="380"/>
    </location>
</feature>
<dbReference type="RefSeq" id="WP_125124963.1">
    <property type="nucleotide sequence ID" value="NZ_AP025334.1"/>
</dbReference>
<comment type="similarity">
    <text evidence="2">Belongs to the fimbrial protein family.</text>
</comment>